<name>A0A517L2B6_9PEZI</name>
<dbReference type="HAMAP" id="MF_00196">
    <property type="entry name" value="Mannitol_dehydrog"/>
    <property type="match status" value="1"/>
</dbReference>
<evidence type="ECO:0000256" key="4">
    <source>
        <dbReference type="ARBA" id="ARBA00016219"/>
    </source>
</evidence>
<evidence type="ECO:0000256" key="5">
    <source>
        <dbReference type="ARBA" id="ARBA00023002"/>
    </source>
</evidence>
<protein>
    <recommendedName>
        <fullName evidence="4">Mannitol-1-phosphate 5-dehydrogenase</fullName>
        <ecNumber evidence="3">1.1.1.17</ecNumber>
    </recommendedName>
</protein>
<evidence type="ECO:0000313" key="11">
    <source>
        <dbReference type="Proteomes" id="UP000316270"/>
    </source>
</evidence>
<proteinExistence type="inferred from homology"/>
<dbReference type="PANTHER" id="PTHR30524">
    <property type="entry name" value="MANNITOL-1-PHOSPHATE 5-DEHYDROGENASE"/>
    <property type="match status" value="1"/>
</dbReference>
<comment type="similarity">
    <text evidence="1">Belongs to the mannitol dehydrogenase family.</text>
</comment>
<comment type="subunit">
    <text evidence="2">Monomer.</text>
</comment>
<dbReference type="InterPro" id="IPR036291">
    <property type="entry name" value="NAD(P)-bd_dom_sf"/>
</dbReference>
<dbReference type="NCBIfam" id="NF002647">
    <property type="entry name" value="PRK02318.1-3"/>
    <property type="match status" value="1"/>
</dbReference>
<evidence type="ECO:0000256" key="6">
    <source>
        <dbReference type="ARBA" id="ARBA00023027"/>
    </source>
</evidence>
<dbReference type="GO" id="GO:0019592">
    <property type="term" value="P:mannitol catabolic process"/>
    <property type="evidence" value="ECO:0007669"/>
    <property type="project" value="TreeGrafter"/>
</dbReference>
<gene>
    <name evidence="10" type="ORF">FKW77_010313</name>
</gene>
<organism evidence="10 11">
    <name type="scientific">Venturia effusa</name>
    <dbReference type="NCBI Taxonomy" id="50376"/>
    <lineage>
        <taxon>Eukaryota</taxon>
        <taxon>Fungi</taxon>
        <taxon>Dikarya</taxon>
        <taxon>Ascomycota</taxon>
        <taxon>Pezizomycotina</taxon>
        <taxon>Dothideomycetes</taxon>
        <taxon>Pleosporomycetidae</taxon>
        <taxon>Venturiales</taxon>
        <taxon>Venturiaceae</taxon>
        <taxon>Venturia</taxon>
    </lineage>
</organism>
<dbReference type="InterPro" id="IPR013131">
    <property type="entry name" value="Mannitol_DH_N"/>
</dbReference>
<keyword evidence="5" id="KW-0560">Oxidoreductase</keyword>
<dbReference type="GO" id="GO:0005829">
    <property type="term" value="C:cytosol"/>
    <property type="evidence" value="ECO:0007669"/>
    <property type="project" value="TreeGrafter"/>
</dbReference>
<reference evidence="10 11" key="1">
    <citation type="submission" date="2019-07" db="EMBL/GenBank/DDBJ databases">
        <title>Finished genome of Venturia effusa.</title>
        <authorList>
            <person name="Young C.A."/>
            <person name="Cox M.P."/>
            <person name="Ganley A.R.D."/>
            <person name="David W.J."/>
        </authorList>
    </citation>
    <scope>NUCLEOTIDE SEQUENCE [LARGE SCALE GENOMIC DNA]</scope>
    <source>
        <strain evidence="11">albino</strain>
    </source>
</reference>
<dbReference type="Gene3D" id="3.40.50.720">
    <property type="entry name" value="NAD(P)-binding Rossmann-like Domain"/>
    <property type="match status" value="1"/>
</dbReference>
<dbReference type="AlphaFoldDB" id="A0A517L2B6"/>
<dbReference type="InterPro" id="IPR008927">
    <property type="entry name" value="6-PGluconate_DH-like_C_sf"/>
</dbReference>
<dbReference type="InterPro" id="IPR013328">
    <property type="entry name" value="6PGD_dom2"/>
</dbReference>
<dbReference type="Pfam" id="PF08125">
    <property type="entry name" value="Mannitol_dh_C"/>
    <property type="match status" value="1"/>
</dbReference>
<dbReference type="GO" id="GO:0008926">
    <property type="term" value="F:mannitol-1-phosphate 5-dehydrogenase activity"/>
    <property type="evidence" value="ECO:0007669"/>
    <property type="project" value="UniProtKB-EC"/>
</dbReference>
<keyword evidence="6" id="KW-0520">NAD</keyword>
<evidence type="ECO:0000256" key="2">
    <source>
        <dbReference type="ARBA" id="ARBA00011245"/>
    </source>
</evidence>
<dbReference type="SUPFAM" id="SSF51735">
    <property type="entry name" value="NAD(P)-binding Rossmann-fold domains"/>
    <property type="match status" value="1"/>
</dbReference>
<keyword evidence="11" id="KW-1185">Reference proteome</keyword>
<dbReference type="InterPro" id="IPR023028">
    <property type="entry name" value="Mannitol_1_phos_5_DH"/>
</dbReference>
<evidence type="ECO:0000256" key="3">
    <source>
        <dbReference type="ARBA" id="ARBA00012939"/>
    </source>
</evidence>
<evidence type="ECO:0000313" key="10">
    <source>
        <dbReference type="EMBL" id="QDS69778.1"/>
    </source>
</evidence>
<dbReference type="InterPro" id="IPR013118">
    <property type="entry name" value="Mannitol_DH_C"/>
</dbReference>
<dbReference type="PANTHER" id="PTHR30524:SF0">
    <property type="entry name" value="ALTRONATE OXIDOREDUCTASE-RELATED"/>
    <property type="match status" value="1"/>
</dbReference>
<dbReference type="Gene3D" id="1.10.1040.10">
    <property type="entry name" value="N-(1-d-carboxylethyl)-l-norvaline Dehydrogenase, domain 2"/>
    <property type="match status" value="1"/>
</dbReference>
<comment type="catalytic activity">
    <reaction evidence="7">
        <text>D-mannitol 1-phosphate + NAD(+) = beta-D-fructose 6-phosphate + NADH + H(+)</text>
        <dbReference type="Rhea" id="RHEA:19661"/>
        <dbReference type="ChEBI" id="CHEBI:15378"/>
        <dbReference type="ChEBI" id="CHEBI:57540"/>
        <dbReference type="ChEBI" id="CHEBI:57634"/>
        <dbReference type="ChEBI" id="CHEBI:57945"/>
        <dbReference type="ChEBI" id="CHEBI:61381"/>
        <dbReference type="EC" id="1.1.1.17"/>
    </reaction>
</comment>
<dbReference type="STRING" id="50376.A0A517L2B6"/>
<evidence type="ECO:0000259" key="9">
    <source>
        <dbReference type="Pfam" id="PF08125"/>
    </source>
</evidence>
<accession>A0A517L2B6</accession>
<evidence type="ECO:0000259" key="8">
    <source>
        <dbReference type="Pfam" id="PF01232"/>
    </source>
</evidence>
<dbReference type="Pfam" id="PF01232">
    <property type="entry name" value="Mannitol_dh"/>
    <property type="match status" value="1"/>
</dbReference>
<dbReference type="SUPFAM" id="SSF48179">
    <property type="entry name" value="6-phosphogluconate dehydrogenase C-terminal domain-like"/>
    <property type="match status" value="1"/>
</dbReference>
<evidence type="ECO:0000256" key="1">
    <source>
        <dbReference type="ARBA" id="ARBA00006541"/>
    </source>
</evidence>
<dbReference type="Proteomes" id="UP000316270">
    <property type="component" value="Chromosome 3"/>
</dbReference>
<dbReference type="OrthoDB" id="418169at2759"/>
<evidence type="ECO:0000256" key="7">
    <source>
        <dbReference type="ARBA" id="ARBA00048615"/>
    </source>
</evidence>
<sequence>MGLKAVHFGGGNIGRGFVAEFLHNSGYEVVFIDVMDSIIDALQKTKSYTVTEIGEDGERSFTIDNYRAINSKHEEDKVVEEIATANVVTCAVGPNILKFIAPVIAKGINARPTSKPLAVIACENAIGATDTLRGFIEQGYSEDTKKDILNKARFANSAIDRIVPHQDPNAGLNVKIEKFFEWCVESKPFDGVGTPEIKGVHYVSDLQPYIERKLFTVNTSHATAAYVGKLRGLPTIDQAMANKEVHDIVRNALKETAHLIVTAHGIDKQEQADYVDKIVARISNPALEDKVERVGRAPLRKLSRKERFIGPASQLAEMGESYKNLLVSIDAAFRFQNIEGDEESAELAKILKENDAKAVVEKVCGLEPSHPLFNDVVAVVEKVQKET</sequence>
<feature type="domain" description="Mannitol dehydrogenase C-terminal" evidence="9">
    <location>
        <begin position="205"/>
        <end position="354"/>
    </location>
</feature>
<feature type="domain" description="Mannitol dehydrogenase N-terminal" evidence="8">
    <location>
        <begin position="4"/>
        <end position="191"/>
    </location>
</feature>
<dbReference type="PRINTS" id="PR00084">
    <property type="entry name" value="MTLDHDRGNASE"/>
</dbReference>
<dbReference type="EC" id="1.1.1.17" evidence="3"/>
<dbReference type="InterPro" id="IPR000669">
    <property type="entry name" value="Mannitol_DH"/>
</dbReference>
<dbReference type="EMBL" id="CP042187">
    <property type="protein sequence ID" value="QDS69778.1"/>
    <property type="molecule type" value="Genomic_DNA"/>
</dbReference>
<dbReference type="NCBIfam" id="NF002652">
    <property type="entry name" value="PRK02318.2-5"/>
    <property type="match status" value="1"/>
</dbReference>